<protein>
    <submittedName>
        <fullName evidence="3">Bifunctional DNA primase/helicase</fullName>
    </submittedName>
</protein>
<evidence type="ECO:0000259" key="2">
    <source>
        <dbReference type="Pfam" id="PF12965"/>
    </source>
</evidence>
<keyword evidence="3" id="KW-0547">Nucleotide-binding</keyword>
<dbReference type="KEGG" id="mpro:BJP34_34000"/>
<feature type="domain" description="DUF3854" evidence="2">
    <location>
        <begin position="143"/>
        <end position="271"/>
    </location>
</feature>
<organism evidence="3 4">
    <name type="scientific">Moorena producens PAL-8-15-08-1</name>
    <dbReference type="NCBI Taxonomy" id="1458985"/>
    <lineage>
        <taxon>Bacteria</taxon>
        <taxon>Bacillati</taxon>
        <taxon>Cyanobacteriota</taxon>
        <taxon>Cyanophyceae</taxon>
        <taxon>Coleofasciculales</taxon>
        <taxon>Coleofasciculaceae</taxon>
        <taxon>Moorena</taxon>
    </lineage>
</organism>
<gene>
    <name evidence="3" type="ORF">BJP34_34000</name>
</gene>
<keyword evidence="3" id="KW-0378">Hydrolase</keyword>
<sequence>MNHIQEWTASSVDEQLTRLNVRSLEGSSPFEYLFYSDSLPRRNDGRLLNSILERYQHLEQGGWWCSGIDLLTGQEDIWGCFKPSQPRQSGETRKLIKYEHPPKTPTGLFALRVPLHLWQGIAERNDLTILPTDLDHNQPDLGFWQWLISHPSIPLCITEGAKKAGALLTAGYAAIALPGINGGYRIRRDAQGNRIGKSDLIPQLRKLATPDRPIYIVFDQDSKPNTIKAVNAAIRRMGYLLNQAGCPVKVITWDAQLGKGVDDLIADQGQKTFEQVYQRALPLDTWKAKSLTQLTYRANLKVNCRYLQELPIPDTAQLIGIKSPKGTGKTQLLEKIVSQALARNQWVLVLGHRVRLVEALCQRFGIKYITEVRDDQKEGVLGYGLCLDSLHGNSQARFNAANWSDGVVIIDEVEQVLWHGLNSSTCQSNRVAILKSLKTLIQNVLGGSGQVYIADADLSDISIDYLLTLSGVDLEPFIIENDWKPNIDGSWQVHNYTDSTPKRLVRELEAHIAQGGKPFVCLSAQKPKSQWGTCTLEAYLKKQFPDLRILRIDSESLGETSHPAMGCINKLNDVLGEYDIVLASPAIETGVSIDLRGHFTSVWCIAQGVQGENSVRQTLGRIRENLPRFIWVAPYGFNRVGNGSNSLSSLLASGQRLTQMNIRLLQQSDFDAVDDLDTGFQAESLMCWAKMAVRFNAAMVSYRESVLAGLRAEGHLVMDVSPASSTKAGKKKSKGSPQAEELGAQNALMAAITEVRDQNYQAECNAIASSQDFSYSQYQNISKRLVKKPSERRSLRKYDLQQRYRIPVTPELVLKDDQGWYQQLRLHYFLTIGRQHLAERDAKVARLLIEQGQGSIFLPDFNRAVLGAMIGTMKVLGIPILLENLERELKNTDQDLQEMAAIALANRCAIKTITGIGLAKKATPIVIIRRFLDKIGYGLQCIRYQSQGKKRFRVYQLVTPEDGRMEVFQRWLASDDLRLGSSQSWLDNDLSPRSGNSQSVDSDNSNYVQLCLNV</sequence>
<dbReference type="Proteomes" id="UP000177870">
    <property type="component" value="Chromosome"/>
</dbReference>
<dbReference type="Gene3D" id="3.40.50.300">
    <property type="entry name" value="P-loop containing nucleotide triphosphate hydrolases"/>
    <property type="match status" value="1"/>
</dbReference>
<dbReference type="EMBL" id="CP017599">
    <property type="protein sequence ID" value="AOX04683.1"/>
    <property type="molecule type" value="Genomic_DNA"/>
</dbReference>
<dbReference type="Pfam" id="PF12965">
    <property type="entry name" value="DUF3854"/>
    <property type="match status" value="1"/>
</dbReference>
<dbReference type="InterPro" id="IPR034154">
    <property type="entry name" value="TOPRIM_DnaG/twinkle"/>
</dbReference>
<dbReference type="STRING" id="1458985.BJP34_34000"/>
<dbReference type="GO" id="GO:0004386">
    <property type="term" value="F:helicase activity"/>
    <property type="evidence" value="ECO:0007669"/>
    <property type="project" value="UniProtKB-KW"/>
</dbReference>
<dbReference type="PANTHER" id="PTHR34985:SF1">
    <property type="entry name" value="SLR0554 PROTEIN"/>
    <property type="match status" value="1"/>
</dbReference>
<dbReference type="CDD" id="cd01029">
    <property type="entry name" value="TOPRIM_primases"/>
    <property type="match status" value="1"/>
</dbReference>
<feature type="region of interest" description="Disordered" evidence="1">
    <location>
        <begin position="721"/>
        <end position="740"/>
    </location>
</feature>
<dbReference type="OrthoDB" id="473036at2"/>
<dbReference type="NCBIfam" id="NF042913">
    <property type="entry name" value="CyRepA1"/>
    <property type="match status" value="1"/>
</dbReference>
<evidence type="ECO:0000313" key="3">
    <source>
        <dbReference type="EMBL" id="AOX04683.1"/>
    </source>
</evidence>
<dbReference type="SUPFAM" id="SSF52540">
    <property type="entry name" value="P-loop containing nucleoside triphosphate hydrolases"/>
    <property type="match status" value="2"/>
</dbReference>
<dbReference type="AlphaFoldDB" id="A0A1D8U4D8"/>
<dbReference type="InterPro" id="IPR027417">
    <property type="entry name" value="P-loop_NTPase"/>
</dbReference>
<name>A0A1D8U4D8_9CYAN</name>
<accession>A0A1D8U4D8</accession>
<proteinExistence type="predicted"/>
<dbReference type="InterPro" id="IPR049996">
    <property type="entry name" value="Slr7037-like"/>
</dbReference>
<dbReference type="InterPro" id="IPR024385">
    <property type="entry name" value="DUF3854"/>
</dbReference>
<reference evidence="4" key="1">
    <citation type="submission" date="2016-10" db="EMBL/GenBank/DDBJ databases">
        <title>Comparative genomics uncovers the prolific and rare metabolic potential of the cyanobacterial genus Moorea.</title>
        <authorList>
            <person name="Leao T."/>
            <person name="Castelao G."/>
            <person name="Korobeynikov A."/>
            <person name="Monroe E.A."/>
            <person name="Podell S."/>
            <person name="Glukhov E."/>
            <person name="Allen E."/>
            <person name="Gerwick W.H."/>
            <person name="Gerwick L."/>
        </authorList>
    </citation>
    <scope>NUCLEOTIDE SEQUENCE [LARGE SCALE GENOMIC DNA]</scope>
    <source>
        <strain evidence="4">PAL-8-15-08-1</strain>
    </source>
</reference>
<evidence type="ECO:0000313" key="4">
    <source>
        <dbReference type="Proteomes" id="UP000177870"/>
    </source>
</evidence>
<keyword evidence="3" id="KW-0347">Helicase</keyword>
<dbReference type="PANTHER" id="PTHR34985">
    <property type="entry name" value="SLR0554 PROTEIN"/>
    <property type="match status" value="1"/>
</dbReference>
<keyword evidence="3" id="KW-0067">ATP-binding</keyword>
<evidence type="ECO:0000256" key="1">
    <source>
        <dbReference type="SAM" id="MobiDB-lite"/>
    </source>
</evidence>